<evidence type="ECO:0000259" key="8">
    <source>
        <dbReference type="Pfam" id="PF20073"/>
    </source>
</evidence>
<dbReference type="AlphaFoldDB" id="A0AAP0CBD7"/>
<evidence type="ECO:0000313" key="10">
    <source>
        <dbReference type="Proteomes" id="UP001408789"/>
    </source>
</evidence>
<evidence type="ECO:0000259" key="7">
    <source>
        <dbReference type="Pfam" id="PF13087"/>
    </source>
</evidence>
<dbReference type="InterPro" id="IPR041677">
    <property type="entry name" value="DNA2/NAM7_AAA_11"/>
</dbReference>
<evidence type="ECO:0000256" key="4">
    <source>
        <dbReference type="ARBA" id="ARBA00022840"/>
    </source>
</evidence>
<dbReference type="GO" id="GO:0004386">
    <property type="term" value="F:helicase activity"/>
    <property type="evidence" value="ECO:0007669"/>
    <property type="project" value="UniProtKB-KW"/>
</dbReference>
<organism evidence="9 10">
    <name type="scientific">Deinandra increscens subsp. villosa</name>
    <dbReference type="NCBI Taxonomy" id="3103831"/>
    <lineage>
        <taxon>Eukaryota</taxon>
        <taxon>Viridiplantae</taxon>
        <taxon>Streptophyta</taxon>
        <taxon>Embryophyta</taxon>
        <taxon>Tracheophyta</taxon>
        <taxon>Spermatophyta</taxon>
        <taxon>Magnoliopsida</taxon>
        <taxon>eudicotyledons</taxon>
        <taxon>Gunneridae</taxon>
        <taxon>Pentapetalae</taxon>
        <taxon>asterids</taxon>
        <taxon>campanulids</taxon>
        <taxon>Asterales</taxon>
        <taxon>Asteraceae</taxon>
        <taxon>Asteroideae</taxon>
        <taxon>Heliantheae alliance</taxon>
        <taxon>Madieae</taxon>
        <taxon>Madiinae</taxon>
        <taxon>Deinandra</taxon>
    </lineage>
</organism>
<evidence type="ECO:0000256" key="1">
    <source>
        <dbReference type="ARBA" id="ARBA00022741"/>
    </source>
</evidence>
<dbReference type="Pfam" id="PF20073">
    <property type="entry name" value="DUF6469"/>
    <property type="match status" value="1"/>
</dbReference>
<keyword evidence="10" id="KW-1185">Reference proteome</keyword>
<keyword evidence="3" id="KW-0347">Helicase</keyword>
<evidence type="ECO:0000256" key="5">
    <source>
        <dbReference type="SAM" id="MobiDB-lite"/>
    </source>
</evidence>
<feature type="domain" description="DNA2/NAM7 helicase-like C-terminal" evidence="7">
    <location>
        <begin position="616"/>
        <end position="812"/>
    </location>
</feature>
<dbReference type="FunFam" id="3.40.50.300:FF:000326">
    <property type="entry name" value="P-loop containing nucleoside triphosphate hydrolase"/>
    <property type="match status" value="1"/>
</dbReference>
<evidence type="ECO:0000313" key="9">
    <source>
        <dbReference type="EMBL" id="KAK9050348.1"/>
    </source>
</evidence>
<dbReference type="InterPro" id="IPR045529">
    <property type="entry name" value="DUF6469"/>
</dbReference>
<evidence type="ECO:0000259" key="6">
    <source>
        <dbReference type="Pfam" id="PF13086"/>
    </source>
</evidence>
<accession>A0AAP0CBD7</accession>
<evidence type="ECO:0000256" key="2">
    <source>
        <dbReference type="ARBA" id="ARBA00022801"/>
    </source>
</evidence>
<keyword evidence="1" id="KW-0547">Nucleotide-binding</keyword>
<dbReference type="GO" id="GO:0005694">
    <property type="term" value="C:chromosome"/>
    <property type="evidence" value="ECO:0007669"/>
    <property type="project" value="UniProtKB-ARBA"/>
</dbReference>
<proteinExistence type="predicted"/>
<dbReference type="InterPro" id="IPR027417">
    <property type="entry name" value="P-loop_NTPase"/>
</dbReference>
<feature type="region of interest" description="Disordered" evidence="5">
    <location>
        <begin position="884"/>
        <end position="905"/>
    </location>
</feature>
<feature type="domain" description="DNA2/NAM7 helicase helicase" evidence="6">
    <location>
        <begin position="240"/>
        <end position="608"/>
    </location>
</feature>
<evidence type="ECO:0000256" key="3">
    <source>
        <dbReference type="ARBA" id="ARBA00022806"/>
    </source>
</evidence>
<dbReference type="InterPro" id="IPR047187">
    <property type="entry name" value="SF1_C_Upf1"/>
</dbReference>
<dbReference type="GO" id="GO:0016787">
    <property type="term" value="F:hydrolase activity"/>
    <property type="evidence" value="ECO:0007669"/>
    <property type="project" value="UniProtKB-KW"/>
</dbReference>
<sequence length="905" mass="102425">MASSSWWRKPESKKRELIDVVFDWSIRDALNGDLYKDKVTKIPETFSSSTHYTSSFIKPLIEETHADLLSSMHTISRASTRGIRDVLTREDTRFPNDYLYSLSLETKGKSENYEPEVGDLIVLTNVKPRHVNDLNPYVIASVQGIKDGRIQVISSKSIFFRRQQSHERGKSTWFAVHLMNLTTNTRMWQALHSSLDGKNMKMINKVLQSDSIGNQTCSICSIEDTKNSALNLQEAMRDFNLNTSQETAVWSCIAARECKHQENVNLIWGPPGTGKTKTVGCLLFALWKMKCCTLTCAPTNNAVLEVTTRFMSLVRGSLEYNTYGFGDIVLFGNSKRMKIGGFQELDQVFLENRVSVLAACLSPTFGWRSKAEAMIRLLKFPETEHSLYLCGQRKVDDDKDSDDDEFETEDVTFSIGNGRTTVLKEKVMKSKDEKLSIREFVTKEFKVLEENLTTMVTNLYTNMPTSFVKLELAKKMMRVISLVQSVGISVIQPFMISEETVMAFTEFLVTKEFFQTVKEVLYETVSFPTFTDDQEIGNFCLKNACLVFCTASSSIRLHTVETNVKLLVVDEAGQLRECESVIPLQLSGLRDAILIGDEKQLPAMVKSKISKEAEFGRSLFGRLVSLKHTTHLLNVQYRMHPMISRFPNAEFYDKKLLNGPNVEQASYKKQFLEGDMFGPYSFIHLAHGKVEYDRTKSGKNMVEVAVIVELLAKLHEESVNKNQKISVGCIAPYKAQATAIKDKFGEIYQTKECNFSVKFGTVDGFQGCEEDVIIISTVTGVGNGSIGFLGTPERANVALTRARHCLWIIGNEDTLKSSSKIWGRLVEDAKDRCCYHVGHEDKRLGQLITSTLEEHDRLYSHERLNRYKEERRLSNQFAAMSLTKGAGSSSSSWSSSRLGQNNRKW</sequence>
<protein>
    <submittedName>
        <fullName evidence="9">Uncharacterized protein</fullName>
    </submittedName>
</protein>
<dbReference type="PANTHER" id="PTHR10887">
    <property type="entry name" value="DNA2/NAM7 HELICASE FAMILY"/>
    <property type="match status" value="1"/>
</dbReference>
<reference evidence="9 10" key="1">
    <citation type="submission" date="2024-04" db="EMBL/GenBank/DDBJ databases">
        <title>The reference genome of an endangered Asteraceae, Deinandra increscens subsp. villosa, native to the Central Coast of California.</title>
        <authorList>
            <person name="Guilliams M."/>
            <person name="Hasenstab-Lehman K."/>
            <person name="Meyer R."/>
            <person name="Mcevoy S."/>
        </authorList>
    </citation>
    <scope>NUCLEOTIDE SEQUENCE [LARGE SCALE GENOMIC DNA]</scope>
    <source>
        <tissue evidence="9">Leaf</tissue>
    </source>
</reference>
<feature type="domain" description="DUF6469" evidence="8">
    <location>
        <begin position="110"/>
        <end position="193"/>
    </location>
</feature>
<dbReference type="InterPro" id="IPR045055">
    <property type="entry name" value="DNA2/NAM7-like"/>
</dbReference>
<dbReference type="EMBL" id="JBCNJP010002212">
    <property type="protein sequence ID" value="KAK9050348.1"/>
    <property type="molecule type" value="Genomic_DNA"/>
</dbReference>
<keyword evidence="4" id="KW-0067">ATP-binding</keyword>
<dbReference type="CDD" id="cd18808">
    <property type="entry name" value="SF1_C_Upf1"/>
    <property type="match status" value="1"/>
</dbReference>
<name>A0AAP0CBD7_9ASTR</name>
<dbReference type="GO" id="GO:0005524">
    <property type="term" value="F:ATP binding"/>
    <property type="evidence" value="ECO:0007669"/>
    <property type="project" value="UniProtKB-KW"/>
</dbReference>
<comment type="caution">
    <text evidence="9">The sequence shown here is derived from an EMBL/GenBank/DDBJ whole genome shotgun (WGS) entry which is preliminary data.</text>
</comment>
<dbReference type="Proteomes" id="UP001408789">
    <property type="component" value="Unassembled WGS sequence"/>
</dbReference>
<dbReference type="Gene3D" id="3.40.50.300">
    <property type="entry name" value="P-loop containing nucleotide triphosphate hydrolases"/>
    <property type="match status" value="2"/>
</dbReference>
<keyword evidence="2" id="KW-0378">Hydrolase</keyword>
<dbReference type="Pfam" id="PF13086">
    <property type="entry name" value="AAA_11"/>
    <property type="match status" value="1"/>
</dbReference>
<gene>
    <name evidence="9" type="ORF">SSX86_030683</name>
</gene>
<dbReference type="InterPro" id="IPR041679">
    <property type="entry name" value="DNA2/NAM7-like_C"/>
</dbReference>
<dbReference type="Pfam" id="PF13087">
    <property type="entry name" value="AAA_12"/>
    <property type="match status" value="1"/>
</dbReference>
<dbReference type="SUPFAM" id="SSF52540">
    <property type="entry name" value="P-loop containing nucleoside triphosphate hydrolases"/>
    <property type="match status" value="1"/>
</dbReference>
<dbReference type="PANTHER" id="PTHR10887:SF442">
    <property type="entry name" value="DNA HELICASE"/>
    <property type="match status" value="1"/>
</dbReference>